<dbReference type="InterPro" id="IPR016040">
    <property type="entry name" value="NAD(P)-bd_dom"/>
</dbReference>
<name>A0A263D7C9_9PSEU</name>
<evidence type="ECO:0000313" key="3">
    <source>
        <dbReference type="Proteomes" id="UP000242444"/>
    </source>
</evidence>
<dbReference type="PANTHER" id="PTHR43355">
    <property type="entry name" value="FLAVIN REDUCTASE (NADPH)"/>
    <property type="match status" value="1"/>
</dbReference>
<dbReference type="EMBL" id="NKYE01000005">
    <property type="protein sequence ID" value="OZM73315.1"/>
    <property type="molecule type" value="Genomic_DNA"/>
</dbReference>
<proteinExistence type="predicted"/>
<dbReference type="AlphaFoldDB" id="A0A263D7C9"/>
<keyword evidence="3" id="KW-1185">Reference proteome</keyword>
<dbReference type="InterPro" id="IPR051606">
    <property type="entry name" value="Polyketide_Oxido-like"/>
</dbReference>
<dbReference type="InterPro" id="IPR036291">
    <property type="entry name" value="NAD(P)-bd_dom_sf"/>
</dbReference>
<organism evidence="2 3">
    <name type="scientific">Amycolatopsis antarctica</name>
    <dbReference type="NCBI Taxonomy" id="1854586"/>
    <lineage>
        <taxon>Bacteria</taxon>
        <taxon>Bacillati</taxon>
        <taxon>Actinomycetota</taxon>
        <taxon>Actinomycetes</taxon>
        <taxon>Pseudonocardiales</taxon>
        <taxon>Pseudonocardiaceae</taxon>
        <taxon>Amycolatopsis</taxon>
    </lineage>
</organism>
<dbReference type="SUPFAM" id="SSF51735">
    <property type="entry name" value="NAD(P)-binding Rossmann-fold domains"/>
    <property type="match status" value="1"/>
</dbReference>
<accession>A0A263D7C9</accession>
<dbReference type="RefSeq" id="WP_094862570.1">
    <property type="nucleotide sequence ID" value="NZ_NKYE01000005.1"/>
</dbReference>
<dbReference type="Pfam" id="PF13460">
    <property type="entry name" value="NAD_binding_10"/>
    <property type="match status" value="1"/>
</dbReference>
<feature type="domain" description="NAD(P)-binding" evidence="1">
    <location>
        <begin position="7"/>
        <end position="197"/>
    </location>
</feature>
<dbReference type="PANTHER" id="PTHR43355:SF2">
    <property type="entry name" value="FLAVIN REDUCTASE (NADPH)"/>
    <property type="match status" value="1"/>
</dbReference>
<dbReference type="GO" id="GO:0042602">
    <property type="term" value="F:riboflavin reductase (NADPH) activity"/>
    <property type="evidence" value="ECO:0007669"/>
    <property type="project" value="TreeGrafter"/>
</dbReference>
<comment type="caution">
    <text evidence="2">The sequence shown here is derived from an EMBL/GenBank/DDBJ whole genome shotgun (WGS) entry which is preliminary data.</text>
</comment>
<dbReference type="Gene3D" id="3.40.50.720">
    <property type="entry name" value="NAD(P)-binding Rossmann-like Domain"/>
    <property type="match status" value="1"/>
</dbReference>
<reference evidence="2 3" key="1">
    <citation type="submission" date="2017-07" db="EMBL/GenBank/DDBJ databases">
        <title>Amycolatopsis antarcticus sp. nov., isolated from the surface of an Antarcticus brown macroalga.</title>
        <authorList>
            <person name="Wang J."/>
            <person name="Leiva S."/>
            <person name="Huang J."/>
            <person name="Huang Y."/>
        </authorList>
    </citation>
    <scope>NUCLEOTIDE SEQUENCE [LARGE SCALE GENOMIC DNA]</scope>
    <source>
        <strain evidence="2 3">AU-G6</strain>
    </source>
</reference>
<dbReference type="OrthoDB" id="3763081at2"/>
<dbReference type="InParanoid" id="A0A263D7C9"/>
<sequence>MRLTVFGGTGRTGKPLLEKALSDGHEVTAVVRDPSRLDPGVRDRVEVVLADIRDAAAIAPAVDGRDAVLSALGPAASGPSTVCADFARAAVAALAETGVSRLVVLSASGAHTDGDPPFVRLVVKPLLGRVLRHAFADMRAMEAEVMASALDWTVVRPPRLLDRPETGTVRSRLDGNVRGGSTIARADLARYLLDALGAEELHRQAVSVAG</sequence>
<gene>
    <name evidence="2" type="ORF">CFN78_10700</name>
</gene>
<dbReference type="Proteomes" id="UP000242444">
    <property type="component" value="Unassembled WGS sequence"/>
</dbReference>
<evidence type="ECO:0000259" key="1">
    <source>
        <dbReference type="Pfam" id="PF13460"/>
    </source>
</evidence>
<protein>
    <submittedName>
        <fullName evidence="2">NADH-flavin reductase</fullName>
    </submittedName>
</protein>
<evidence type="ECO:0000313" key="2">
    <source>
        <dbReference type="EMBL" id="OZM73315.1"/>
    </source>
</evidence>
<dbReference type="GO" id="GO:0004074">
    <property type="term" value="F:biliverdin reductase [NAD(P)H] activity"/>
    <property type="evidence" value="ECO:0007669"/>
    <property type="project" value="TreeGrafter"/>
</dbReference>